<dbReference type="InterPro" id="IPR017850">
    <property type="entry name" value="Alkaline_phosphatase_core_sf"/>
</dbReference>
<feature type="non-terminal residue" evidence="1">
    <location>
        <position position="59"/>
    </location>
</feature>
<gene>
    <name evidence="1" type="ORF">GNF79_20465</name>
</gene>
<evidence type="ECO:0000313" key="1">
    <source>
        <dbReference type="EMBL" id="MDZ5001383.1"/>
    </source>
</evidence>
<dbReference type="InterPro" id="IPR010045">
    <property type="entry name" value="DeoB"/>
</dbReference>
<dbReference type="AlphaFoldDB" id="A0AAW9IAU3"/>
<dbReference type="GO" id="GO:0005829">
    <property type="term" value="C:cytosol"/>
    <property type="evidence" value="ECO:0007669"/>
    <property type="project" value="TreeGrafter"/>
</dbReference>
<dbReference type="Proteomes" id="UP001291306">
    <property type="component" value="Unassembled WGS sequence"/>
</dbReference>
<dbReference type="PANTHER" id="PTHR21110:SF0">
    <property type="entry name" value="PHOSPHOPENTOMUTASE"/>
    <property type="match status" value="1"/>
</dbReference>
<accession>A0AAW9IAU3</accession>
<dbReference type="GO" id="GO:0009117">
    <property type="term" value="P:nucleotide metabolic process"/>
    <property type="evidence" value="ECO:0007669"/>
    <property type="project" value="InterPro"/>
</dbReference>
<dbReference type="SUPFAM" id="SSF53649">
    <property type="entry name" value="Alkaline phosphatase-like"/>
    <property type="match status" value="1"/>
</dbReference>
<dbReference type="GO" id="GO:0000287">
    <property type="term" value="F:magnesium ion binding"/>
    <property type="evidence" value="ECO:0007669"/>
    <property type="project" value="InterPro"/>
</dbReference>
<dbReference type="EMBL" id="WNVC01001341">
    <property type="protein sequence ID" value="MDZ5001383.1"/>
    <property type="molecule type" value="Genomic_DNA"/>
</dbReference>
<organism evidence="1 2">
    <name type="scientific">Clostridium perfringens</name>
    <dbReference type="NCBI Taxonomy" id="1502"/>
    <lineage>
        <taxon>Bacteria</taxon>
        <taxon>Bacillati</taxon>
        <taxon>Bacillota</taxon>
        <taxon>Clostridia</taxon>
        <taxon>Eubacteriales</taxon>
        <taxon>Clostridiaceae</taxon>
        <taxon>Clostridium</taxon>
    </lineage>
</organism>
<sequence length="59" mass="6632">MRKVVVIVLDGFGIGEMDDVKETRPQDINSNTCLHILERRKDVTLPNLEKLGLINILGT</sequence>
<evidence type="ECO:0000313" key="2">
    <source>
        <dbReference type="Proteomes" id="UP001291306"/>
    </source>
</evidence>
<comment type="caution">
    <text evidence="1">The sequence shown here is derived from an EMBL/GenBank/DDBJ whole genome shotgun (WGS) entry which is preliminary data.</text>
</comment>
<protein>
    <submittedName>
        <fullName evidence="1">Phosphopentomutase</fullName>
    </submittedName>
</protein>
<proteinExistence type="predicted"/>
<dbReference type="GO" id="GO:0043094">
    <property type="term" value="P:metabolic compound salvage"/>
    <property type="evidence" value="ECO:0007669"/>
    <property type="project" value="InterPro"/>
</dbReference>
<dbReference type="GO" id="GO:0008973">
    <property type="term" value="F:phosphopentomutase activity"/>
    <property type="evidence" value="ECO:0007669"/>
    <property type="project" value="InterPro"/>
</dbReference>
<dbReference type="Gene3D" id="3.40.720.10">
    <property type="entry name" value="Alkaline Phosphatase, subunit A"/>
    <property type="match status" value="1"/>
</dbReference>
<dbReference type="PANTHER" id="PTHR21110">
    <property type="entry name" value="PHOSPHOPENTOMUTASE"/>
    <property type="match status" value="1"/>
</dbReference>
<name>A0AAW9IAU3_CLOPF</name>
<reference evidence="1" key="1">
    <citation type="submission" date="2019-11" db="EMBL/GenBank/DDBJ databases">
        <title>Characterization of Clostridium perfringens isolates from swine manure treated agricultural soils.</title>
        <authorList>
            <person name="Wushke S.T."/>
        </authorList>
    </citation>
    <scope>NUCLEOTIDE SEQUENCE</scope>
    <source>
        <strain evidence="1">X26</strain>
    </source>
</reference>